<keyword evidence="1" id="KW-0732">Signal</keyword>
<dbReference type="Gene3D" id="2.60.40.1240">
    <property type="match status" value="1"/>
</dbReference>
<keyword evidence="3" id="KW-0812">Transmembrane</keyword>
<reference evidence="5 6" key="1">
    <citation type="submission" date="2023-08" db="EMBL/GenBank/DDBJ databases">
        <authorList>
            <person name="Girao M."/>
            <person name="Carvalho M.F."/>
        </authorList>
    </citation>
    <scope>NUCLEOTIDE SEQUENCE [LARGE SCALE GENOMIC DNA]</scope>
    <source>
        <strain evidence="5 6">CT-R113</strain>
    </source>
</reference>
<feature type="region of interest" description="Disordered" evidence="2">
    <location>
        <begin position="134"/>
        <end position="159"/>
    </location>
</feature>
<proteinExistence type="predicted"/>
<feature type="region of interest" description="Disordered" evidence="2">
    <location>
        <begin position="1"/>
        <end position="22"/>
    </location>
</feature>
<gene>
    <name evidence="5" type="ORF">Q8791_25060</name>
</gene>
<protein>
    <submittedName>
        <fullName evidence="5">DUF4352 domain-containing protein</fullName>
    </submittedName>
</protein>
<dbReference type="InterPro" id="IPR029051">
    <property type="entry name" value="DUF4352"/>
</dbReference>
<evidence type="ECO:0000256" key="1">
    <source>
        <dbReference type="ARBA" id="ARBA00022729"/>
    </source>
</evidence>
<keyword evidence="3" id="KW-0472">Membrane</keyword>
<evidence type="ECO:0000313" key="6">
    <source>
        <dbReference type="Proteomes" id="UP001356095"/>
    </source>
</evidence>
<evidence type="ECO:0000256" key="2">
    <source>
        <dbReference type="SAM" id="MobiDB-lite"/>
    </source>
</evidence>
<name>A0ABU7KE40_9ACTN</name>
<dbReference type="InterPro" id="IPR029050">
    <property type="entry name" value="Immunoprotect_excell_Ig-like"/>
</dbReference>
<comment type="caution">
    <text evidence="5">The sequence shown here is derived from an EMBL/GenBank/DDBJ whole genome shotgun (WGS) entry which is preliminary data.</text>
</comment>
<keyword evidence="6" id="KW-1185">Reference proteome</keyword>
<keyword evidence="3" id="KW-1133">Transmembrane helix</keyword>
<organism evidence="5 6">
    <name type="scientific">Nocardiopsis codii</name>
    <dbReference type="NCBI Taxonomy" id="3065942"/>
    <lineage>
        <taxon>Bacteria</taxon>
        <taxon>Bacillati</taxon>
        <taxon>Actinomycetota</taxon>
        <taxon>Actinomycetes</taxon>
        <taxon>Streptosporangiales</taxon>
        <taxon>Nocardiopsidaceae</taxon>
        <taxon>Nocardiopsis</taxon>
    </lineage>
</organism>
<feature type="compositionally biased region" description="Pro residues" evidence="2">
    <location>
        <begin position="1"/>
        <end position="20"/>
    </location>
</feature>
<feature type="domain" description="DUF4352" evidence="4">
    <location>
        <begin position="67"/>
        <end position="174"/>
    </location>
</feature>
<dbReference type="EMBL" id="JAUZMY010000030">
    <property type="protein sequence ID" value="MEE2040496.1"/>
    <property type="molecule type" value="Genomic_DNA"/>
</dbReference>
<sequence>MHEQPPGGPQYPQQPPPGRPPSRRRAWPWVLLGCGGAALLVLILGVACTVALFAGGPVEEESGESVGMGEPGTVGQWVVTVTDVEEAATSGDAPEEEAQGEFVLVNVTVENSGTEAAVFDDSAVSLIDADGNTYSSSGTGDDPLFGEQIDPGDQVSGSVTVDVPEGAEITAVEVRNAQSGEGPLLVQLD</sequence>
<evidence type="ECO:0000256" key="3">
    <source>
        <dbReference type="SAM" id="Phobius"/>
    </source>
</evidence>
<dbReference type="Proteomes" id="UP001356095">
    <property type="component" value="Unassembled WGS sequence"/>
</dbReference>
<evidence type="ECO:0000313" key="5">
    <source>
        <dbReference type="EMBL" id="MEE2040496.1"/>
    </source>
</evidence>
<dbReference type="Pfam" id="PF11611">
    <property type="entry name" value="DUF4352"/>
    <property type="match status" value="1"/>
</dbReference>
<feature type="transmembrane region" description="Helical" evidence="3">
    <location>
        <begin position="29"/>
        <end position="54"/>
    </location>
</feature>
<evidence type="ECO:0000259" key="4">
    <source>
        <dbReference type="Pfam" id="PF11611"/>
    </source>
</evidence>
<accession>A0ABU7KE40</accession>